<reference evidence="2 3" key="1">
    <citation type="journal article" date="2013" name="Genome Announc.">
        <title>Genome Sequence of Sporolactobacillus laevolacticus DSM442, an Efficient Polymer-Grade D-Lactate Producer from Agricultural Waste Cottonseed as a Nitrogen Source.</title>
        <authorList>
            <person name="Wang H."/>
            <person name="Wang L."/>
            <person name="Ju J."/>
            <person name="Yu B."/>
            <person name="Ma Y."/>
        </authorList>
    </citation>
    <scope>NUCLEOTIDE SEQUENCE [LARGE SCALE GENOMIC DNA]</scope>
    <source>
        <strain evidence="2 3">DSM 442</strain>
    </source>
</reference>
<feature type="transmembrane region" description="Helical" evidence="1">
    <location>
        <begin position="48"/>
        <end position="66"/>
    </location>
</feature>
<feature type="transmembrane region" description="Helical" evidence="1">
    <location>
        <begin position="7"/>
        <end position="28"/>
    </location>
</feature>
<keyword evidence="1" id="KW-0812">Transmembrane</keyword>
<dbReference type="RefSeq" id="WP_023510585.1">
    <property type="nucleotide sequence ID" value="NZ_AWTC01000011.1"/>
</dbReference>
<sequence>MHRKSLLKLNLFSCLYGFLLFVLTFMIFQPYRAATILNISVDTVSKGFFFVAILAAVIYMSFMSRFARQRPTDRKAALAIALYAVIWFPYWLLFVLIAFYLFR</sequence>
<protein>
    <submittedName>
        <fullName evidence="2">Uncharacterized protein</fullName>
    </submittedName>
</protein>
<evidence type="ECO:0000256" key="1">
    <source>
        <dbReference type="SAM" id="Phobius"/>
    </source>
</evidence>
<keyword evidence="1" id="KW-1133">Transmembrane helix</keyword>
<dbReference type="AlphaFoldDB" id="V6IWC0"/>
<dbReference type="PATRIC" id="fig|1395513.3.peg.2369"/>
<feature type="transmembrane region" description="Helical" evidence="1">
    <location>
        <begin position="78"/>
        <end position="102"/>
    </location>
</feature>
<keyword evidence="3" id="KW-1185">Reference proteome</keyword>
<evidence type="ECO:0000313" key="2">
    <source>
        <dbReference type="EMBL" id="EST11495.1"/>
    </source>
</evidence>
<dbReference type="EMBL" id="AWTC01000011">
    <property type="protein sequence ID" value="EST11495.1"/>
    <property type="molecule type" value="Genomic_DNA"/>
</dbReference>
<gene>
    <name evidence="2" type="ORF">P343_11705</name>
</gene>
<dbReference type="OrthoDB" id="2990222at2"/>
<dbReference type="Proteomes" id="UP000018296">
    <property type="component" value="Unassembled WGS sequence"/>
</dbReference>
<accession>V6IWC0</accession>
<comment type="caution">
    <text evidence="2">The sequence shown here is derived from an EMBL/GenBank/DDBJ whole genome shotgun (WGS) entry which is preliminary data.</text>
</comment>
<evidence type="ECO:0000313" key="3">
    <source>
        <dbReference type="Proteomes" id="UP000018296"/>
    </source>
</evidence>
<keyword evidence="1" id="KW-0472">Membrane</keyword>
<name>V6IWC0_9BACL</name>
<proteinExistence type="predicted"/>
<organism evidence="2 3">
    <name type="scientific">Sporolactobacillus laevolacticus DSM 442</name>
    <dbReference type="NCBI Taxonomy" id="1395513"/>
    <lineage>
        <taxon>Bacteria</taxon>
        <taxon>Bacillati</taxon>
        <taxon>Bacillota</taxon>
        <taxon>Bacilli</taxon>
        <taxon>Bacillales</taxon>
        <taxon>Sporolactobacillaceae</taxon>
        <taxon>Sporolactobacillus</taxon>
    </lineage>
</organism>